<dbReference type="HAMAP" id="MF_01297">
    <property type="entry name" value="nitrobindin"/>
    <property type="match status" value="1"/>
</dbReference>
<dbReference type="AlphaFoldDB" id="A0A5C8ZDK5"/>
<dbReference type="InterPro" id="IPR014878">
    <property type="entry name" value="THAP4-like_heme-bd"/>
</dbReference>
<comment type="caution">
    <text evidence="1">Lacks the conserved His residue that binds heme iron in the nitrobindin family.</text>
</comment>
<keyword evidence="4" id="KW-1185">Reference proteome</keyword>
<dbReference type="SUPFAM" id="SSF50814">
    <property type="entry name" value="Lipocalins"/>
    <property type="match status" value="1"/>
</dbReference>
<reference evidence="3 4" key="1">
    <citation type="submission" date="2019-07" db="EMBL/GenBank/DDBJ databases">
        <title>Quadrisphaera sp. strain DD2A genome sequencing and assembly.</title>
        <authorList>
            <person name="Kim I."/>
        </authorList>
    </citation>
    <scope>NUCLEOTIDE SEQUENCE [LARGE SCALE GENOMIC DNA]</scope>
    <source>
        <strain evidence="3 4">DD2A</strain>
    </source>
</reference>
<dbReference type="Pfam" id="PF08768">
    <property type="entry name" value="THAP4_heme-bd"/>
    <property type="match status" value="1"/>
</dbReference>
<dbReference type="PANTHER" id="PTHR15854">
    <property type="entry name" value="THAP4 PROTEIN"/>
    <property type="match status" value="1"/>
</dbReference>
<dbReference type="RefSeq" id="WP_147926617.1">
    <property type="nucleotide sequence ID" value="NZ_VKAC01000006.1"/>
</dbReference>
<comment type="similarity">
    <text evidence="1">Belongs to the nitrobindin family.</text>
</comment>
<dbReference type="InterPro" id="IPR012674">
    <property type="entry name" value="Calycin"/>
</dbReference>
<evidence type="ECO:0000313" key="3">
    <source>
        <dbReference type="EMBL" id="TXR56185.1"/>
    </source>
</evidence>
<feature type="domain" description="THAP4-like heme-binding" evidence="2">
    <location>
        <begin position="13"/>
        <end position="171"/>
    </location>
</feature>
<evidence type="ECO:0000259" key="2">
    <source>
        <dbReference type="Pfam" id="PF08768"/>
    </source>
</evidence>
<sequence length="173" mass="18733">MPLEIDGSLPASLVPLQWLVGRWAGAGVIATPETGEAQVGQEVDVVADERGFLSWTSRVWRLDAEGRRTDPLDTETGYWRTSAEQSSPGKPGVDVELLLAHPTGVVEVLVGRVLGTRVEMVTDAVVRTSGASDYTAGKRTFGQVEGDLLWVLDVASSTEQLHPRLSARLRRVD</sequence>
<name>A0A5C8ZDK5_9ACTN</name>
<dbReference type="InterPro" id="IPR022939">
    <property type="entry name" value="Nb(III)_bact/plant"/>
</dbReference>
<protein>
    <recommendedName>
        <fullName evidence="1">Ferric nitrobindin-like protein</fullName>
    </recommendedName>
</protein>
<dbReference type="OrthoDB" id="4804006at2"/>
<dbReference type="Gene3D" id="2.40.128.20">
    <property type="match status" value="1"/>
</dbReference>
<feature type="short sequence motif" description="GXWXGXG" evidence="1">
    <location>
        <begin position="21"/>
        <end position="27"/>
    </location>
</feature>
<organism evidence="3 4">
    <name type="scientific">Quadrisphaera setariae</name>
    <dbReference type="NCBI Taxonomy" id="2593304"/>
    <lineage>
        <taxon>Bacteria</taxon>
        <taxon>Bacillati</taxon>
        <taxon>Actinomycetota</taxon>
        <taxon>Actinomycetes</taxon>
        <taxon>Kineosporiales</taxon>
        <taxon>Kineosporiaceae</taxon>
        <taxon>Quadrisphaera</taxon>
    </lineage>
</organism>
<comment type="caution">
    <text evidence="3">The sequence shown here is derived from an EMBL/GenBank/DDBJ whole genome shotgun (WGS) entry which is preliminary data.</text>
</comment>
<evidence type="ECO:0000313" key="4">
    <source>
        <dbReference type="Proteomes" id="UP000321234"/>
    </source>
</evidence>
<dbReference type="CDD" id="cd07828">
    <property type="entry name" value="lipocalin_heme-bd-THAP4-like"/>
    <property type="match status" value="1"/>
</dbReference>
<dbReference type="InterPro" id="IPR045165">
    <property type="entry name" value="Nitrobindin"/>
</dbReference>
<accession>A0A5C8ZDK5</accession>
<dbReference type="PANTHER" id="PTHR15854:SF4">
    <property type="entry name" value="PEROXYNITRITE ISOMERASE THAP4"/>
    <property type="match status" value="1"/>
</dbReference>
<dbReference type="EMBL" id="VKAC01000006">
    <property type="protein sequence ID" value="TXR56185.1"/>
    <property type="molecule type" value="Genomic_DNA"/>
</dbReference>
<proteinExistence type="inferred from homology"/>
<comment type="caution">
    <text evidence="1">Lacks conserved residue(s) required for the propagation of feature annotation.</text>
</comment>
<dbReference type="Proteomes" id="UP000321234">
    <property type="component" value="Unassembled WGS sequence"/>
</dbReference>
<evidence type="ECO:0000256" key="1">
    <source>
        <dbReference type="HAMAP-Rule" id="MF_01297"/>
    </source>
</evidence>
<gene>
    <name evidence="3" type="ORF">FMM08_12265</name>
</gene>